<organism evidence="1">
    <name type="scientific">marine sediment metagenome</name>
    <dbReference type="NCBI Taxonomy" id="412755"/>
    <lineage>
        <taxon>unclassified sequences</taxon>
        <taxon>metagenomes</taxon>
        <taxon>ecological metagenomes</taxon>
    </lineage>
</organism>
<reference evidence="1" key="1">
    <citation type="journal article" date="2014" name="Front. Microbiol.">
        <title>High frequency of phylogenetically diverse reductive dehalogenase-homologous genes in deep subseafloor sedimentary metagenomes.</title>
        <authorList>
            <person name="Kawai M."/>
            <person name="Futagami T."/>
            <person name="Toyoda A."/>
            <person name="Takaki Y."/>
            <person name="Nishi S."/>
            <person name="Hori S."/>
            <person name="Arai W."/>
            <person name="Tsubouchi T."/>
            <person name="Morono Y."/>
            <person name="Uchiyama I."/>
            <person name="Ito T."/>
            <person name="Fujiyama A."/>
            <person name="Inagaki F."/>
            <person name="Takami H."/>
        </authorList>
    </citation>
    <scope>NUCLEOTIDE SEQUENCE</scope>
    <source>
        <strain evidence="1">Expedition CK06-06</strain>
    </source>
</reference>
<evidence type="ECO:0000313" key="1">
    <source>
        <dbReference type="EMBL" id="GAH45593.1"/>
    </source>
</evidence>
<dbReference type="AlphaFoldDB" id="X1HJW6"/>
<name>X1HJW6_9ZZZZ</name>
<sequence>CSVLQTKRKLITTESFAIVDPFEGVQFYKMRKYPYSLFIHIDNQVLIGLKMVNLKYLYRTPSYSGRNYLDDLFGKFFESLINHKISYSYTLKNQPIGYPEFYNHGLDSMHEKARNTLLYSKRYGVLKKEQEEKWLSFRNGMWYSILTLSANVYKITPSVKETEIEDVEEELCLKIESLRSAFHSNFRSHEIEDLKSRALLSGYSFSILKNNLFWLNGSHLNYLMLQGTTLSPFTTIGEILKKGLTTKIAAEFNTPLYLKNFISIGHTINTEVLEKEVPVGFTYEQLKNLLIVNGAMINRELISMKIVTELIKVGKPSLIFDYNGSWSKLLDYFKGTDFAKNILYFKLGSAFTIDPLVSDIPYDLNNPEYLEYMYDAYGMSFKKKPHTIEMFRNAIRKNPDMD</sequence>
<accession>X1HJW6</accession>
<comment type="caution">
    <text evidence="1">The sequence shown here is derived from an EMBL/GenBank/DDBJ whole genome shotgun (WGS) entry which is preliminary data.</text>
</comment>
<gene>
    <name evidence="1" type="ORF">S03H2_14741</name>
</gene>
<dbReference type="EMBL" id="BARU01007484">
    <property type="protein sequence ID" value="GAH45593.1"/>
    <property type="molecule type" value="Genomic_DNA"/>
</dbReference>
<feature type="non-terminal residue" evidence="1">
    <location>
        <position position="402"/>
    </location>
</feature>
<proteinExistence type="predicted"/>
<protein>
    <submittedName>
        <fullName evidence="1">Uncharacterized protein</fullName>
    </submittedName>
</protein>
<feature type="non-terminal residue" evidence="1">
    <location>
        <position position="1"/>
    </location>
</feature>